<organism evidence="1 2">
    <name type="scientific">Caligus rogercresseyi</name>
    <name type="common">Sea louse</name>
    <dbReference type="NCBI Taxonomy" id="217165"/>
    <lineage>
        <taxon>Eukaryota</taxon>
        <taxon>Metazoa</taxon>
        <taxon>Ecdysozoa</taxon>
        <taxon>Arthropoda</taxon>
        <taxon>Crustacea</taxon>
        <taxon>Multicrustacea</taxon>
        <taxon>Hexanauplia</taxon>
        <taxon>Copepoda</taxon>
        <taxon>Siphonostomatoida</taxon>
        <taxon>Caligidae</taxon>
        <taxon>Caligus</taxon>
    </lineage>
</organism>
<proteinExistence type="predicted"/>
<dbReference type="Proteomes" id="UP000595437">
    <property type="component" value="Chromosome 4"/>
</dbReference>
<evidence type="ECO:0000313" key="1">
    <source>
        <dbReference type="EMBL" id="QQP53970.1"/>
    </source>
</evidence>
<evidence type="ECO:0000313" key="2">
    <source>
        <dbReference type="Proteomes" id="UP000595437"/>
    </source>
</evidence>
<dbReference type="EMBL" id="CP045893">
    <property type="protein sequence ID" value="QQP53970.1"/>
    <property type="molecule type" value="Genomic_DNA"/>
</dbReference>
<keyword evidence="2" id="KW-1185">Reference proteome</keyword>
<sequence length="59" mass="6488">MSLCCELGAGSVFLSDFCRGEPYASQSLKNSPRKVHKDPMTAEVCTLECIYASSSIFFM</sequence>
<protein>
    <submittedName>
        <fullName evidence="1">Uncharacterized protein</fullName>
    </submittedName>
</protein>
<gene>
    <name evidence="1" type="ORF">FKW44_006632</name>
</gene>
<accession>A0A7T8KDK7</accession>
<dbReference type="AlphaFoldDB" id="A0A7T8KDK7"/>
<name>A0A7T8KDK7_CALRO</name>
<reference evidence="2" key="1">
    <citation type="submission" date="2021-01" db="EMBL/GenBank/DDBJ databases">
        <title>Caligus Genome Assembly.</title>
        <authorList>
            <person name="Gallardo-Escarate C."/>
        </authorList>
    </citation>
    <scope>NUCLEOTIDE SEQUENCE [LARGE SCALE GENOMIC DNA]</scope>
</reference>